<dbReference type="Pfam" id="PF11951">
    <property type="entry name" value="Fungal_trans_2"/>
    <property type="match status" value="1"/>
</dbReference>
<dbReference type="InterPro" id="IPR001138">
    <property type="entry name" value="Zn2Cys6_DnaBD"/>
</dbReference>
<dbReference type="Proteomes" id="UP001273166">
    <property type="component" value="Unassembled WGS sequence"/>
</dbReference>
<dbReference type="GeneID" id="87887573"/>
<keyword evidence="1" id="KW-0539">Nucleus</keyword>
<name>A0AAJ0GY53_9PEZI</name>
<proteinExistence type="predicted"/>
<dbReference type="PROSITE" id="PS50048">
    <property type="entry name" value="ZN2_CY6_FUNGAL_2"/>
    <property type="match status" value="1"/>
</dbReference>
<accession>A0AAJ0GY53</accession>
<dbReference type="PANTHER" id="PTHR38111">
    <property type="entry name" value="ZN(2)-C6 FUNGAL-TYPE DOMAIN-CONTAINING PROTEIN-RELATED"/>
    <property type="match status" value="1"/>
</dbReference>
<dbReference type="RefSeq" id="XP_062724103.1">
    <property type="nucleotide sequence ID" value="XM_062868744.1"/>
</dbReference>
<protein>
    <recommendedName>
        <fullName evidence="2">Zn(2)-C6 fungal-type domain-containing protein</fullName>
    </recommendedName>
</protein>
<reference evidence="3" key="2">
    <citation type="submission" date="2023-06" db="EMBL/GenBank/DDBJ databases">
        <authorList>
            <consortium name="Lawrence Berkeley National Laboratory"/>
            <person name="Mondo S.J."/>
            <person name="Hensen N."/>
            <person name="Bonometti L."/>
            <person name="Westerberg I."/>
            <person name="Brannstrom I.O."/>
            <person name="Guillou S."/>
            <person name="Cros-Aarteil S."/>
            <person name="Calhoun S."/>
            <person name="Haridas S."/>
            <person name="Kuo A."/>
            <person name="Pangilinan J."/>
            <person name="Riley R."/>
            <person name="Labutti K."/>
            <person name="Andreopoulos B."/>
            <person name="Lipzen A."/>
            <person name="Chen C."/>
            <person name="Yanf M."/>
            <person name="Daum C."/>
            <person name="Ng V."/>
            <person name="Clum A."/>
            <person name="Steindorff A."/>
            <person name="Ohm R."/>
            <person name="Martin F."/>
            <person name="Silar P."/>
            <person name="Natvig D."/>
            <person name="Lalanne C."/>
            <person name="Gautier V."/>
            <person name="Ament-Velasquez S.L."/>
            <person name="Kruys A."/>
            <person name="Hutchinson M.I."/>
            <person name="Powell A.J."/>
            <person name="Barry K."/>
            <person name="Miller A.N."/>
            <person name="Grigoriev I.V."/>
            <person name="Debuchy R."/>
            <person name="Gladieux P."/>
            <person name="Thoren M.H."/>
            <person name="Johannesson H."/>
        </authorList>
    </citation>
    <scope>NUCLEOTIDE SEQUENCE</scope>
    <source>
        <strain evidence="3">CBS 333.67</strain>
    </source>
</reference>
<reference evidence="3" key="1">
    <citation type="journal article" date="2023" name="Mol. Phylogenet. Evol.">
        <title>Genome-scale phylogeny and comparative genomics of the fungal order Sordariales.</title>
        <authorList>
            <person name="Hensen N."/>
            <person name="Bonometti L."/>
            <person name="Westerberg I."/>
            <person name="Brannstrom I.O."/>
            <person name="Guillou S."/>
            <person name="Cros-Aarteil S."/>
            <person name="Calhoun S."/>
            <person name="Haridas S."/>
            <person name="Kuo A."/>
            <person name="Mondo S."/>
            <person name="Pangilinan J."/>
            <person name="Riley R."/>
            <person name="LaButti K."/>
            <person name="Andreopoulos B."/>
            <person name="Lipzen A."/>
            <person name="Chen C."/>
            <person name="Yan M."/>
            <person name="Daum C."/>
            <person name="Ng V."/>
            <person name="Clum A."/>
            <person name="Steindorff A."/>
            <person name="Ohm R.A."/>
            <person name="Martin F."/>
            <person name="Silar P."/>
            <person name="Natvig D.O."/>
            <person name="Lalanne C."/>
            <person name="Gautier V."/>
            <person name="Ament-Velasquez S.L."/>
            <person name="Kruys A."/>
            <person name="Hutchinson M.I."/>
            <person name="Powell A.J."/>
            <person name="Barry K."/>
            <person name="Miller A.N."/>
            <person name="Grigoriev I.V."/>
            <person name="Debuchy R."/>
            <person name="Gladieux P."/>
            <person name="Hiltunen Thoren M."/>
            <person name="Johannesson H."/>
        </authorList>
    </citation>
    <scope>NUCLEOTIDE SEQUENCE</scope>
    <source>
        <strain evidence="3">CBS 333.67</strain>
    </source>
</reference>
<sequence>MVGVPTSKGCTLCLARSVKCDEARPSCSQCRRGRRACPGYSREMKFVDEGPKLRRRVRKTAPRAPGGTSARYSGDTSAAPIHITAVAQTGGPSLEHRSGAAVDTRAQRGFQLAWLNVSREYCYQTISAFISDIFPLGTPSAQSSFLGTWLWHVPLYLGRHPFLDAATLSLALAYFARLSRDQMVLRRAELSYGAALKSLATLVTDPRKGLGAEVLCAVLLLGHFETFVDRGHAWIRHAGGAAHLMRLRGARKCYDSAFEYSMFLSCRGAIIAEALTSREPCFLDAGEWQSVPDGLIEFPLLPSYPDLYHEIFGYFAAIPGLLKEAKSIGSDTADSTRHSVLSRATMLRDKIRQWHYRYISDTRGPTVQVLVNPPPVLDAYPFHSVYVYRDVASATMITASHAYMIALNKDCIDSIQSHSDCAEANMEMALAICMSVDYCSRSGYCGASTMKFALPIIQPVLPLKHHGWIEAWLSKFSGVVEAARVR</sequence>
<dbReference type="SMART" id="SM00066">
    <property type="entry name" value="GAL4"/>
    <property type="match status" value="1"/>
</dbReference>
<comment type="caution">
    <text evidence="3">The sequence shown here is derived from an EMBL/GenBank/DDBJ whole genome shotgun (WGS) entry which is preliminary data.</text>
</comment>
<evidence type="ECO:0000313" key="3">
    <source>
        <dbReference type="EMBL" id="KAK3308323.1"/>
    </source>
</evidence>
<organism evidence="3 4">
    <name type="scientific">Chaetomium strumarium</name>
    <dbReference type="NCBI Taxonomy" id="1170767"/>
    <lineage>
        <taxon>Eukaryota</taxon>
        <taxon>Fungi</taxon>
        <taxon>Dikarya</taxon>
        <taxon>Ascomycota</taxon>
        <taxon>Pezizomycotina</taxon>
        <taxon>Sordariomycetes</taxon>
        <taxon>Sordariomycetidae</taxon>
        <taxon>Sordariales</taxon>
        <taxon>Chaetomiaceae</taxon>
        <taxon>Chaetomium</taxon>
    </lineage>
</organism>
<dbReference type="GO" id="GO:0000981">
    <property type="term" value="F:DNA-binding transcription factor activity, RNA polymerase II-specific"/>
    <property type="evidence" value="ECO:0007669"/>
    <property type="project" value="InterPro"/>
</dbReference>
<dbReference type="PANTHER" id="PTHR38111:SF6">
    <property type="entry name" value="FINGER DOMAIN PROTEIN, PUTATIVE (AFU_ORTHOLOGUE AFUA_8G01940)-RELATED"/>
    <property type="match status" value="1"/>
</dbReference>
<dbReference type="AlphaFoldDB" id="A0AAJ0GY53"/>
<dbReference type="GO" id="GO:0008270">
    <property type="term" value="F:zinc ion binding"/>
    <property type="evidence" value="ECO:0007669"/>
    <property type="project" value="InterPro"/>
</dbReference>
<dbReference type="InterPro" id="IPR053178">
    <property type="entry name" value="Osmoadaptation_assoc"/>
</dbReference>
<evidence type="ECO:0000256" key="1">
    <source>
        <dbReference type="ARBA" id="ARBA00023242"/>
    </source>
</evidence>
<dbReference type="InterPro" id="IPR021858">
    <property type="entry name" value="Fun_TF"/>
</dbReference>
<feature type="domain" description="Zn(2)-C6 fungal-type" evidence="2">
    <location>
        <begin position="9"/>
        <end position="37"/>
    </location>
</feature>
<dbReference type="SUPFAM" id="SSF57701">
    <property type="entry name" value="Zn2/Cys6 DNA-binding domain"/>
    <property type="match status" value="1"/>
</dbReference>
<keyword evidence="4" id="KW-1185">Reference proteome</keyword>
<gene>
    <name evidence="3" type="ORF">B0T15DRAFT_524147</name>
</gene>
<evidence type="ECO:0000313" key="4">
    <source>
        <dbReference type="Proteomes" id="UP001273166"/>
    </source>
</evidence>
<dbReference type="EMBL" id="JAUDZG010000002">
    <property type="protein sequence ID" value="KAK3308323.1"/>
    <property type="molecule type" value="Genomic_DNA"/>
</dbReference>
<evidence type="ECO:0000259" key="2">
    <source>
        <dbReference type="PROSITE" id="PS50048"/>
    </source>
</evidence>
<dbReference type="InterPro" id="IPR036864">
    <property type="entry name" value="Zn2-C6_fun-type_DNA-bd_sf"/>
</dbReference>
<dbReference type="CDD" id="cd00067">
    <property type="entry name" value="GAL4"/>
    <property type="match status" value="1"/>
</dbReference>